<proteinExistence type="predicted"/>
<dbReference type="InterPro" id="IPR014795">
    <property type="entry name" value="TacA_1-like"/>
</dbReference>
<reference evidence="2" key="1">
    <citation type="journal article" date="2015" name="Nature">
        <title>Complex archaea that bridge the gap between prokaryotes and eukaryotes.</title>
        <authorList>
            <person name="Spang A."/>
            <person name="Saw J.H."/>
            <person name="Jorgensen S.L."/>
            <person name="Zaremba-Niedzwiedzka K."/>
            <person name="Martijn J."/>
            <person name="Lind A.E."/>
            <person name="van Eijk R."/>
            <person name="Schleper C."/>
            <person name="Guy L."/>
            <person name="Ettema T.J."/>
        </authorList>
    </citation>
    <scope>NUCLEOTIDE SEQUENCE</scope>
</reference>
<organism evidence="2">
    <name type="scientific">marine sediment metagenome</name>
    <dbReference type="NCBI Taxonomy" id="412755"/>
    <lineage>
        <taxon>unclassified sequences</taxon>
        <taxon>metagenomes</taxon>
        <taxon>ecological metagenomes</taxon>
    </lineage>
</organism>
<dbReference type="Gene3D" id="1.20.5.780">
    <property type="entry name" value="Single helix bin"/>
    <property type="match status" value="1"/>
</dbReference>
<accession>A0A0F9SN87</accession>
<dbReference type="InterPro" id="IPR010985">
    <property type="entry name" value="Ribbon_hlx_hlx"/>
</dbReference>
<dbReference type="SUPFAM" id="SSF47598">
    <property type="entry name" value="Ribbon-helix-helix"/>
    <property type="match status" value="1"/>
</dbReference>
<dbReference type="AlphaFoldDB" id="A0A0F9SN87"/>
<comment type="caution">
    <text evidence="2">The sequence shown here is derived from an EMBL/GenBank/DDBJ whole genome shotgun (WGS) entry which is preliminary data.</text>
</comment>
<keyword evidence="1" id="KW-1277">Toxin-antitoxin system</keyword>
<dbReference type="GO" id="GO:0006355">
    <property type="term" value="P:regulation of DNA-templated transcription"/>
    <property type="evidence" value="ECO:0007669"/>
    <property type="project" value="InterPro"/>
</dbReference>
<name>A0A0F9SN87_9ZZZZ</name>
<dbReference type="PANTHER" id="PTHR35401:SF2">
    <property type="entry name" value="ABC-TYPE TRANSPORT SYSTEM"/>
    <property type="match status" value="1"/>
</dbReference>
<protein>
    <recommendedName>
        <fullName evidence="3">DUF1778 domain-containing protein</fullName>
    </recommendedName>
</protein>
<evidence type="ECO:0000256" key="1">
    <source>
        <dbReference type="ARBA" id="ARBA00022649"/>
    </source>
</evidence>
<dbReference type="PANTHER" id="PTHR35401">
    <property type="entry name" value="COPG FAMILY HELIX-TURN-HELIX PROTEIN-RELATED-RELATED"/>
    <property type="match status" value="1"/>
</dbReference>
<dbReference type="Pfam" id="PF08681">
    <property type="entry name" value="TacA1"/>
    <property type="match status" value="1"/>
</dbReference>
<dbReference type="EMBL" id="LAZR01000578">
    <property type="protein sequence ID" value="KKN63807.1"/>
    <property type="molecule type" value="Genomic_DNA"/>
</dbReference>
<gene>
    <name evidence="2" type="ORF">LCGC14_0497910</name>
</gene>
<evidence type="ECO:0000313" key="2">
    <source>
        <dbReference type="EMBL" id="KKN63807.1"/>
    </source>
</evidence>
<sequence length="100" mass="11494">MVESVMKPTRGRVRGERLETRVTADQKSLIEHAAALHGRTVTDFVLTSVEEAARRAIKEHQRLDLSLRDSQAFVQALMNPQPVNDRLRDTVRRYRQRTGV</sequence>
<evidence type="ECO:0008006" key="3">
    <source>
        <dbReference type="Google" id="ProtNLM"/>
    </source>
</evidence>